<dbReference type="EMBL" id="LOXM01000232">
    <property type="protein sequence ID" value="KVG58198.1"/>
    <property type="molecule type" value="Genomic_DNA"/>
</dbReference>
<evidence type="ECO:0000256" key="1">
    <source>
        <dbReference type="SAM" id="Phobius"/>
    </source>
</evidence>
<sequence>MLLVAWVSFLTGLLLFVCAVVCSIFPSAIENKKTGAVPNSGEVLLGGILALMIGVGLAAFVVPERKAAAKAVVDQSSEAALVADAASAVSTSAAQAAPYASFGITPNQFRTEYNRRASSDYELAELKIGRDHGYEGYAGYDGFKQVVGPNVGITGRVNEVDGSLAELIANVAPNESGMTVKYFAVLGAMAAALDPAMSSPENLEKLTGIILRALEQRKEHKVFEHAIGKLRYSASASETTGLWLVINPR</sequence>
<keyword evidence="1" id="KW-1133">Transmembrane helix</keyword>
<gene>
    <name evidence="2" type="ORF">WJ33_34670</name>
</gene>
<comment type="caution">
    <text evidence="2">The sequence shown here is derived from an EMBL/GenBank/DDBJ whole genome shotgun (WGS) entry which is preliminary data.</text>
</comment>
<keyword evidence="1" id="KW-0472">Membrane</keyword>
<dbReference type="Proteomes" id="UP000064029">
    <property type="component" value="Unassembled WGS sequence"/>
</dbReference>
<dbReference type="RefSeq" id="WP_059756982.1">
    <property type="nucleotide sequence ID" value="NZ_CP013416.1"/>
</dbReference>
<accession>A0A103QZ37</accession>
<proteinExistence type="predicted"/>
<evidence type="ECO:0000313" key="3">
    <source>
        <dbReference type="Proteomes" id="UP000064029"/>
    </source>
</evidence>
<dbReference type="OrthoDB" id="2627799at2"/>
<organism evidence="2 3">
    <name type="scientific">Burkholderia ubonensis</name>
    <dbReference type="NCBI Taxonomy" id="101571"/>
    <lineage>
        <taxon>Bacteria</taxon>
        <taxon>Pseudomonadati</taxon>
        <taxon>Pseudomonadota</taxon>
        <taxon>Betaproteobacteria</taxon>
        <taxon>Burkholderiales</taxon>
        <taxon>Burkholderiaceae</taxon>
        <taxon>Burkholderia</taxon>
        <taxon>Burkholderia cepacia complex</taxon>
    </lineage>
</organism>
<reference evidence="2 3" key="1">
    <citation type="submission" date="2015-11" db="EMBL/GenBank/DDBJ databases">
        <title>Expanding the genomic diversity of Burkholderia species for the development of highly accurate diagnostics.</title>
        <authorList>
            <person name="Sahl J."/>
            <person name="Keim P."/>
            <person name="Wagner D."/>
        </authorList>
    </citation>
    <scope>NUCLEOTIDE SEQUENCE [LARGE SCALE GENOMIC DNA]</scope>
    <source>
        <strain evidence="2 3">MSMB2036</strain>
    </source>
</reference>
<name>A0A103QZ37_9BURK</name>
<feature type="transmembrane region" description="Helical" evidence="1">
    <location>
        <begin position="43"/>
        <end position="62"/>
    </location>
</feature>
<keyword evidence="1" id="KW-0812">Transmembrane</keyword>
<protein>
    <submittedName>
        <fullName evidence="2">Uncharacterized protein</fullName>
    </submittedName>
</protein>
<evidence type="ECO:0000313" key="2">
    <source>
        <dbReference type="EMBL" id="KVG58198.1"/>
    </source>
</evidence>
<dbReference type="AlphaFoldDB" id="A0A103QZ37"/>